<evidence type="ECO:0000256" key="2">
    <source>
        <dbReference type="SAM" id="Phobius"/>
    </source>
</evidence>
<feature type="transmembrane region" description="Helical" evidence="2">
    <location>
        <begin position="7"/>
        <end position="26"/>
    </location>
</feature>
<reference evidence="3 4" key="1">
    <citation type="submission" date="2023-07" db="EMBL/GenBank/DDBJ databases">
        <title>Comparative genomics of wheat-associated soil bacteria to identify genetic determinants of phenazine resistance.</title>
        <authorList>
            <person name="Mouncey N."/>
        </authorList>
    </citation>
    <scope>NUCLEOTIDE SEQUENCE [LARGE SCALE GENOMIC DNA]</scope>
    <source>
        <strain evidence="3 4">W2I7</strain>
    </source>
</reference>
<feature type="compositionally biased region" description="Low complexity" evidence="1">
    <location>
        <begin position="306"/>
        <end position="316"/>
    </location>
</feature>
<feature type="region of interest" description="Disordered" evidence="1">
    <location>
        <begin position="304"/>
        <end position="344"/>
    </location>
</feature>
<dbReference type="EMBL" id="JAUSXK010000001">
    <property type="protein sequence ID" value="MDQ0642167.1"/>
    <property type="molecule type" value="Genomic_DNA"/>
</dbReference>
<feature type="transmembrane region" description="Helical" evidence="2">
    <location>
        <begin position="91"/>
        <end position="111"/>
    </location>
</feature>
<name>A0ABU0P4A2_9MICO</name>
<gene>
    <name evidence="3" type="ORF">QFZ46_000327</name>
</gene>
<dbReference type="Proteomes" id="UP001239085">
    <property type="component" value="Unassembled WGS sequence"/>
</dbReference>
<keyword evidence="2" id="KW-1133">Transmembrane helix</keyword>
<accession>A0ABU0P4A2</accession>
<evidence type="ECO:0000256" key="1">
    <source>
        <dbReference type="SAM" id="MobiDB-lite"/>
    </source>
</evidence>
<evidence type="ECO:0000313" key="3">
    <source>
        <dbReference type="EMBL" id="MDQ0642167.1"/>
    </source>
</evidence>
<feature type="transmembrane region" description="Helical" evidence="2">
    <location>
        <begin position="65"/>
        <end position="85"/>
    </location>
</feature>
<keyword evidence="2" id="KW-0472">Membrane</keyword>
<organism evidence="3 4">
    <name type="scientific">Microbacterium murale</name>
    <dbReference type="NCBI Taxonomy" id="1081040"/>
    <lineage>
        <taxon>Bacteria</taxon>
        <taxon>Bacillati</taxon>
        <taxon>Actinomycetota</taxon>
        <taxon>Actinomycetes</taxon>
        <taxon>Micrococcales</taxon>
        <taxon>Microbacteriaceae</taxon>
        <taxon>Microbacterium</taxon>
    </lineage>
</organism>
<evidence type="ECO:0000313" key="4">
    <source>
        <dbReference type="Proteomes" id="UP001239085"/>
    </source>
</evidence>
<comment type="caution">
    <text evidence="3">The sequence shown here is derived from an EMBL/GenBank/DDBJ whole genome shotgun (WGS) entry which is preliminary data.</text>
</comment>
<protein>
    <submittedName>
        <fullName evidence="3">Uncharacterized protein</fullName>
    </submittedName>
</protein>
<feature type="transmembrane region" description="Helical" evidence="2">
    <location>
        <begin position="118"/>
        <end position="137"/>
    </location>
</feature>
<dbReference type="RefSeq" id="WP_307357662.1">
    <property type="nucleotide sequence ID" value="NZ_JAUSXK010000001.1"/>
</dbReference>
<proteinExistence type="predicted"/>
<keyword evidence="4" id="KW-1185">Reference proteome</keyword>
<keyword evidence="2" id="KW-0812">Transmembrane</keyword>
<feature type="transmembrane region" description="Helical" evidence="2">
    <location>
        <begin position="32"/>
        <end position="53"/>
    </location>
</feature>
<sequence>MNRSVRSVATSLAIGFAVYFAARAVWWTVQPAVPLLMVAAILLYLIVVVTTVLLESPAGPQLPRWLAAVAVIVAAVIPIMASASLQPAHRTAPFATWYIGALGLLAVVCIVRRRAIAGWLVLAALAVSSAVCIGPLVSLELGLVGSMMWTVVAQLLVLFWDRAVHDTEHLADIQQAVSAWHATQLVRQRERRVRVKYALGVAGPVLTRTVAARGRLTDEDRLEARLAEGRLRDELRGASLLNDAVREAIQQARLRGATVTVFDEGGLDELDEGRRAEIRDELAEVLKRAEAGRVIIRAARDPKSAVTVVGRSGSGDSSDEDSVGLWHEIPRESPADVAHASSED</sequence>